<feature type="region of interest" description="Disordered" evidence="1">
    <location>
        <begin position="208"/>
        <end position="233"/>
    </location>
</feature>
<evidence type="ECO:0008006" key="5">
    <source>
        <dbReference type="Google" id="ProtNLM"/>
    </source>
</evidence>
<sequence length="336" mass="36299">MKILKALLLIVALCNAAGVHAQKVFASAKYTQMCSYYGEKVTGDIHAFKPDAKAETVIKNIMSVIGLKANFELRAANVPNAAAVVLKGKRYILYNPKFMSSINTVSGSDWAAVSILAHEIGHHLNGHTLDNVGSRPQTELDADEFSGFVLNKLGASLTDAQAVMETIASIKGSHTHPPKRDRLVAIATGWTRASGSAQANTAAVAQVKTTTSKPKPETRTEVKPVAKAPAKPKQVAVKKEPTRAEKIQQSAKYNNNIASDAYFSSDPKGEYYLTKKGNLVQVDKDKVYMVAKLVRSNKAGYKMMLTDNADTNLYIGHGGVLMNDSGNKVGILRARR</sequence>
<gene>
    <name evidence="3" type="ORF">GN157_06920</name>
</gene>
<keyword evidence="4" id="KW-1185">Reference proteome</keyword>
<accession>A0A6N8HDG1</accession>
<comment type="caution">
    <text evidence="3">The sequence shown here is derived from an EMBL/GenBank/DDBJ whole genome shotgun (WGS) entry which is preliminary data.</text>
</comment>
<dbReference type="AlphaFoldDB" id="A0A6N8HDG1"/>
<keyword evidence="2" id="KW-0732">Signal</keyword>
<reference evidence="3 4" key="1">
    <citation type="submission" date="2019-12" db="EMBL/GenBank/DDBJ databases">
        <authorList>
            <person name="Sun J.-Q."/>
        </authorList>
    </citation>
    <scope>NUCLEOTIDE SEQUENCE [LARGE SCALE GENOMIC DNA]</scope>
    <source>
        <strain evidence="3 4">JCM 17928</strain>
    </source>
</reference>
<evidence type="ECO:0000313" key="3">
    <source>
        <dbReference type="EMBL" id="MUV03436.1"/>
    </source>
</evidence>
<feature type="compositionally biased region" description="Basic and acidic residues" evidence="1">
    <location>
        <begin position="214"/>
        <end position="224"/>
    </location>
</feature>
<dbReference type="Proteomes" id="UP000433945">
    <property type="component" value="Unassembled WGS sequence"/>
</dbReference>
<feature type="signal peptide" evidence="2">
    <location>
        <begin position="1"/>
        <end position="21"/>
    </location>
</feature>
<proteinExistence type="predicted"/>
<evidence type="ECO:0000256" key="1">
    <source>
        <dbReference type="SAM" id="MobiDB-lite"/>
    </source>
</evidence>
<organism evidence="3 4">
    <name type="scientific">Flavobacterium rakeshii</name>
    <dbReference type="NCBI Taxonomy" id="1038845"/>
    <lineage>
        <taxon>Bacteria</taxon>
        <taxon>Pseudomonadati</taxon>
        <taxon>Bacteroidota</taxon>
        <taxon>Flavobacteriia</taxon>
        <taxon>Flavobacteriales</taxon>
        <taxon>Flavobacteriaceae</taxon>
        <taxon>Flavobacterium</taxon>
    </lineage>
</organism>
<dbReference type="RefSeq" id="WP_157482430.1">
    <property type="nucleotide sequence ID" value="NZ_WOWP01000021.1"/>
</dbReference>
<evidence type="ECO:0000256" key="2">
    <source>
        <dbReference type="SAM" id="SignalP"/>
    </source>
</evidence>
<dbReference type="OrthoDB" id="1173761at2"/>
<evidence type="ECO:0000313" key="4">
    <source>
        <dbReference type="Proteomes" id="UP000433945"/>
    </source>
</evidence>
<dbReference type="EMBL" id="WOWP01000021">
    <property type="protein sequence ID" value="MUV03436.1"/>
    <property type="molecule type" value="Genomic_DNA"/>
</dbReference>
<name>A0A6N8HDG1_9FLAO</name>
<feature type="chain" id="PRO_5026719489" description="Membrane-binding protein" evidence="2">
    <location>
        <begin position="22"/>
        <end position="336"/>
    </location>
</feature>
<protein>
    <recommendedName>
        <fullName evidence="5">Membrane-binding protein</fullName>
    </recommendedName>
</protein>